<feature type="signal peptide" evidence="1">
    <location>
        <begin position="1"/>
        <end position="23"/>
    </location>
</feature>
<evidence type="ECO:0008006" key="4">
    <source>
        <dbReference type="Google" id="ProtNLM"/>
    </source>
</evidence>
<dbReference type="VEuPathDB" id="FungiDB:FVEG_13847"/>
<organism evidence="2 3">
    <name type="scientific">Gibberella moniliformis (strain M3125 / FGSC 7600)</name>
    <name type="common">Maize ear and stalk rot fungus</name>
    <name type="synonym">Fusarium verticillioides</name>
    <dbReference type="NCBI Taxonomy" id="334819"/>
    <lineage>
        <taxon>Eukaryota</taxon>
        <taxon>Fungi</taxon>
        <taxon>Dikarya</taxon>
        <taxon>Ascomycota</taxon>
        <taxon>Pezizomycotina</taxon>
        <taxon>Sordariomycetes</taxon>
        <taxon>Hypocreomycetidae</taxon>
        <taxon>Hypocreales</taxon>
        <taxon>Nectriaceae</taxon>
        <taxon>Fusarium</taxon>
        <taxon>Fusarium fujikuroi species complex</taxon>
    </lineage>
</organism>
<dbReference type="GeneID" id="30071157"/>
<dbReference type="EMBL" id="DS486009">
    <property type="protein sequence ID" value="KYG13555.1"/>
    <property type="molecule type" value="Genomic_DNA"/>
</dbReference>
<dbReference type="RefSeq" id="XP_018762239.1">
    <property type="nucleotide sequence ID" value="XM_018903194.1"/>
</dbReference>
<accession>A0A139YBN9</accession>
<sequence>MTIVGHLWFLLWMLAVPISAAEATRTTSVGDSVATGTSILKIWDVDKSCNEELKYMEDSMSIAVDIVTAAHSALKFMKEQLPNKEKDENRYQRWSTIYKSIQIFLGL</sequence>
<feature type="chain" id="PRO_5007301463" description="Pectinesterase inhibitor domain-containing protein" evidence="1">
    <location>
        <begin position="24"/>
        <end position="107"/>
    </location>
</feature>
<proteinExistence type="predicted"/>
<dbReference type="Proteomes" id="UP000009096">
    <property type="component" value="Chromosome 8"/>
</dbReference>
<keyword evidence="1" id="KW-0732">Signal</keyword>
<evidence type="ECO:0000256" key="1">
    <source>
        <dbReference type="SAM" id="SignalP"/>
    </source>
</evidence>
<dbReference type="AlphaFoldDB" id="A0A139YBN9"/>
<reference evidence="2 3" key="1">
    <citation type="journal article" date="2010" name="Nature">
        <title>Comparative genomics reveals mobile pathogenicity chromosomes in Fusarium.</title>
        <authorList>
            <person name="Ma L.J."/>
            <person name="van der Does H.C."/>
            <person name="Borkovich K.A."/>
            <person name="Coleman J.J."/>
            <person name="Daboussi M.J."/>
            <person name="Di Pietro A."/>
            <person name="Dufresne M."/>
            <person name="Freitag M."/>
            <person name="Grabherr M."/>
            <person name="Henrissat B."/>
            <person name="Houterman P.M."/>
            <person name="Kang S."/>
            <person name="Shim W.B."/>
            <person name="Woloshuk C."/>
            <person name="Xie X."/>
            <person name="Xu J.R."/>
            <person name="Antoniw J."/>
            <person name="Baker S.E."/>
            <person name="Bluhm B.H."/>
            <person name="Breakspear A."/>
            <person name="Brown D.W."/>
            <person name="Butchko R.A."/>
            <person name="Chapman S."/>
            <person name="Coulson R."/>
            <person name="Coutinho P.M."/>
            <person name="Danchin E.G."/>
            <person name="Diener A."/>
            <person name="Gale L.R."/>
            <person name="Gardiner D.M."/>
            <person name="Goff S."/>
            <person name="Hammond-Kosack K.E."/>
            <person name="Hilburn K."/>
            <person name="Hua-Van A."/>
            <person name="Jonkers W."/>
            <person name="Kazan K."/>
            <person name="Kodira C.D."/>
            <person name="Koehrsen M."/>
            <person name="Kumar L."/>
            <person name="Lee Y.H."/>
            <person name="Li L."/>
            <person name="Manners J.M."/>
            <person name="Miranda-Saavedra D."/>
            <person name="Mukherjee M."/>
            <person name="Park G."/>
            <person name="Park J."/>
            <person name="Park S.Y."/>
            <person name="Proctor R.H."/>
            <person name="Regev A."/>
            <person name="Ruiz-Roldan M.C."/>
            <person name="Sain D."/>
            <person name="Sakthikumar S."/>
            <person name="Sykes S."/>
            <person name="Schwartz D.C."/>
            <person name="Turgeon B.G."/>
            <person name="Wapinski I."/>
            <person name="Yoder O."/>
            <person name="Young S."/>
            <person name="Zeng Q."/>
            <person name="Zhou S."/>
            <person name="Galagan J."/>
            <person name="Cuomo C.A."/>
            <person name="Kistler H.C."/>
            <person name="Rep M."/>
        </authorList>
    </citation>
    <scope>NUCLEOTIDE SEQUENCE [LARGE SCALE GENOMIC DNA]</scope>
    <source>
        <strain evidence="3">M3125 / FGSC 7600</strain>
    </source>
</reference>
<evidence type="ECO:0000313" key="2">
    <source>
        <dbReference type="EMBL" id="KYG13555.1"/>
    </source>
</evidence>
<dbReference type="KEGG" id="fvr:FVEG_13847"/>
<gene>
    <name evidence="2" type="ORF">FVEG_13847</name>
</gene>
<name>A0A139YBN9_GIBM7</name>
<evidence type="ECO:0000313" key="3">
    <source>
        <dbReference type="Proteomes" id="UP000009096"/>
    </source>
</evidence>
<keyword evidence="3" id="KW-1185">Reference proteome</keyword>
<protein>
    <recommendedName>
        <fullName evidence="4">Pectinesterase inhibitor domain-containing protein</fullName>
    </recommendedName>
</protein>